<dbReference type="AlphaFoldDB" id="A0A0C6WCU3"/>
<sequence>MLPKCAFCVSLEPCPVAEIPASEKLECELAEDSRLQCMGVCISCPDKFWSSIDWWRNTSTTKSLILLKIAGSNVLNSPPQLTQFSEIKQGAENFASPSFAVVAKDSMPPSLEFTSPAHTVANI</sequence>
<reference evidence="1" key="2">
    <citation type="journal article" date="2015" name="Plant Mol. Biol. Rep.">
        <title>The MYB Transcription Factor Family Genes in Sugarcane (Saccharum sp.).</title>
        <authorList>
            <person name="Geethalakshmi S."/>
            <person name="Barathkumar S."/>
            <person name="Prabu G."/>
        </authorList>
    </citation>
    <scope>NUCLEOTIDE SEQUENCE</scope>
    <source>
        <tissue evidence="1">Leaf</tissue>
    </source>
</reference>
<dbReference type="EMBL" id="HF679478">
    <property type="protein sequence ID" value="CCU64224.1"/>
    <property type="molecule type" value="mRNA"/>
</dbReference>
<proteinExistence type="evidence at transcript level"/>
<gene>
    <name evidence="1" type="primary">scMYB72</name>
</gene>
<evidence type="ECO:0000313" key="1">
    <source>
        <dbReference type="EMBL" id="CCU64224.1"/>
    </source>
</evidence>
<name>A0A0C6WCU3_9POAL</name>
<accession>A0A0C6WCU3</accession>
<protein>
    <submittedName>
        <fullName evidence="1">ScMYB72 protein</fullName>
    </submittedName>
</protein>
<organism evidence="1">
    <name type="scientific">Saccharum hybrid cultivar Co 86032</name>
    <dbReference type="NCBI Taxonomy" id="672234"/>
    <lineage>
        <taxon>Eukaryota</taxon>
        <taxon>Viridiplantae</taxon>
        <taxon>Streptophyta</taxon>
        <taxon>Embryophyta</taxon>
        <taxon>Tracheophyta</taxon>
        <taxon>Spermatophyta</taxon>
        <taxon>Magnoliopsida</taxon>
        <taxon>Liliopsida</taxon>
        <taxon>Poales</taxon>
        <taxon>Poaceae</taxon>
        <taxon>PACMAD clade</taxon>
        <taxon>Panicoideae</taxon>
        <taxon>Andropogonodae</taxon>
        <taxon>Andropogoneae</taxon>
        <taxon>Saccharinae</taxon>
        <taxon>Saccharum</taxon>
        <taxon>Saccharum officinarum species complex</taxon>
    </lineage>
</organism>
<reference evidence="1" key="1">
    <citation type="submission" date="2013-02" db="EMBL/GenBank/DDBJ databases">
        <title>MYB transcription factor family genes from sugarcane (Saccharum officinarum).</title>
        <authorList>
            <person name="Geethalakshmi S."/>
            <person name="Barathkumar S."/>
            <person name="Prabu G.R."/>
        </authorList>
    </citation>
    <scope>NUCLEOTIDE SEQUENCE</scope>
    <source>
        <tissue evidence="1">Leaf</tissue>
    </source>
</reference>